<evidence type="ECO:0000313" key="3">
    <source>
        <dbReference type="Proteomes" id="UP001357485"/>
    </source>
</evidence>
<name>A0ABR0M0C6_9PEZI</name>
<proteinExistence type="predicted"/>
<comment type="caution">
    <text evidence="2">The sequence shown here is derived from an EMBL/GenBank/DDBJ whole genome shotgun (WGS) entry which is preliminary data.</text>
</comment>
<sequence>MRLAETINANEGAGEEAEQRDEVMGDGDSDSGEEEDDNAIIAPRKKVERVIDEDDEDEDHDESAETAGHRSPVLAVNGAAG</sequence>
<feature type="region of interest" description="Disordered" evidence="1">
    <location>
        <begin position="1"/>
        <end position="81"/>
    </location>
</feature>
<feature type="compositionally biased region" description="Acidic residues" evidence="1">
    <location>
        <begin position="51"/>
        <end position="64"/>
    </location>
</feature>
<accession>A0ABR0M0C6</accession>
<evidence type="ECO:0000313" key="2">
    <source>
        <dbReference type="EMBL" id="KAK5273343.1"/>
    </source>
</evidence>
<evidence type="ECO:0000256" key="1">
    <source>
        <dbReference type="SAM" id="MobiDB-lite"/>
    </source>
</evidence>
<feature type="non-terminal residue" evidence="2">
    <location>
        <position position="81"/>
    </location>
</feature>
<gene>
    <name evidence="2" type="ORF">LTR16_012751</name>
</gene>
<organism evidence="2 3">
    <name type="scientific">Cryomyces antarcticus</name>
    <dbReference type="NCBI Taxonomy" id="329879"/>
    <lineage>
        <taxon>Eukaryota</taxon>
        <taxon>Fungi</taxon>
        <taxon>Dikarya</taxon>
        <taxon>Ascomycota</taxon>
        <taxon>Pezizomycotina</taxon>
        <taxon>Dothideomycetes</taxon>
        <taxon>Dothideomycetes incertae sedis</taxon>
        <taxon>Cryomyces</taxon>
    </lineage>
</organism>
<reference evidence="2 3" key="1">
    <citation type="submission" date="2023-08" db="EMBL/GenBank/DDBJ databases">
        <title>Black Yeasts Isolated from many extreme environments.</title>
        <authorList>
            <person name="Coleine C."/>
            <person name="Stajich J.E."/>
            <person name="Selbmann L."/>
        </authorList>
    </citation>
    <scope>NUCLEOTIDE SEQUENCE [LARGE SCALE GENOMIC DNA]</scope>
    <source>
        <strain evidence="2 3">CCFEE 536</strain>
    </source>
</reference>
<evidence type="ECO:0008006" key="4">
    <source>
        <dbReference type="Google" id="ProtNLM"/>
    </source>
</evidence>
<dbReference type="EMBL" id="JAVRRA010005360">
    <property type="protein sequence ID" value="KAK5273343.1"/>
    <property type="molecule type" value="Genomic_DNA"/>
</dbReference>
<dbReference type="Proteomes" id="UP001357485">
    <property type="component" value="Unassembled WGS sequence"/>
</dbReference>
<protein>
    <recommendedName>
        <fullName evidence="4">Histone chaperone domain-containing protein</fullName>
    </recommendedName>
</protein>
<feature type="compositionally biased region" description="Acidic residues" evidence="1">
    <location>
        <begin position="13"/>
        <end position="38"/>
    </location>
</feature>
<keyword evidence="3" id="KW-1185">Reference proteome</keyword>